<dbReference type="EMBL" id="AUSU01001334">
    <property type="protein sequence ID" value="EPS71246.1"/>
    <property type="molecule type" value="Genomic_DNA"/>
</dbReference>
<comment type="caution">
    <text evidence="1">The sequence shown here is derived from an EMBL/GenBank/DDBJ whole genome shotgun (WGS) entry which is preliminary data.</text>
</comment>
<protein>
    <submittedName>
        <fullName evidence="1">Uncharacterized protein</fullName>
    </submittedName>
</protein>
<dbReference type="AlphaFoldDB" id="S8D1M8"/>
<keyword evidence="2" id="KW-1185">Reference proteome</keyword>
<accession>S8D1M8</accession>
<feature type="non-terminal residue" evidence="1">
    <location>
        <position position="1"/>
    </location>
</feature>
<organism evidence="1 2">
    <name type="scientific">Genlisea aurea</name>
    <dbReference type="NCBI Taxonomy" id="192259"/>
    <lineage>
        <taxon>Eukaryota</taxon>
        <taxon>Viridiplantae</taxon>
        <taxon>Streptophyta</taxon>
        <taxon>Embryophyta</taxon>
        <taxon>Tracheophyta</taxon>
        <taxon>Spermatophyta</taxon>
        <taxon>Magnoliopsida</taxon>
        <taxon>eudicotyledons</taxon>
        <taxon>Gunneridae</taxon>
        <taxon>Pentapetalae</taxon>
        <taxon>asterids</taxon>
        <taxon>lamiids</taxon>
        <taxon>Lamiales</taxon>
        <taxon>Lentibulariaceae</taxon>
        <taxon>Genlisea</taxon>
    </lineage>
</organism>
<dbReference type="Proteomes" id="UP000015453">
    <property type="component" value="Unassembled WGS sequence"/>
</dbReference>
<dbReference type="OrthoDB" id="513821at2759"/>
<reference evidence="1 2" key="1">
    <citation type="journal article" date="2013" name="BMC Genomics">
        <title>The miniature genome of a carnivorous plant Genlisea aurea contains a low number of genes and short non-coding sequences.</title>
        <authorList>
            <person name="Leushkin E.V."/>
            <person name="Sutormin R.A."/>
            <person name="Nabieva E.R."/>
            <person name="Penin A.A."/>
            <person name="Kondrashov A.S."/>
            <person name="Logacheva M.D."/>
        </authorList>
    </citation>
    <scope>NUCLEOTIDE SEQUENCE [LARGE SCALE GENOMIC DNA]</scope>
</reference>
<gene>
    <name evidence="1" type="ORF">M569_03513</name>
</gene>
<dbReference type="GO" id="GO:0009570">
    <property type="term" value="C:chloroplast stroma"/>
    <property type="evidence" value="ECO:0007669"/>
    <property type="project" value="TreeGrafter"/>
</dbReference>
<proteinExistence type="predicted"/>
<evidence type="ECO:0000313" key="1">
    <source>
        <dbReference type="EMBL" id="EPS71246.1"/>
    </source>
</evidence>
<sequence>AAALSFAISIAISRPKFPDTKIRCVGWDPEGILGAPRTGHIARLEFKKRLQKDSKAREDFERRIREENALRKARRESRVIPEGKEKLVEYLLDTEAQEIDFEIARLRPLLNDEFFSYLKHELGKLRFAVSKTQSTEDRVMELEALGKALEEGIEAYDKMQYELVRSRKSLMKLLTADDVKTTLLEMVEENEVNRSLLALLDENIASAYQGNQTQVARHMENIRGAMLKYITL</sequence>
<dbReference type="PANTHER" id="PTHR36333">
    <property type="entry name" value="DIMETHYLALLYL, ADENOSINE TRNA METHYLTHIOTRANSFERASE"/>
    <property type="match status" value="1"/>
</dbReference>
<evidence type="ECO:0000313" key="2">
    <source>
        <dbReference type="Proteomes" id="UP000015453"/>
    </source>
</evidence>
<dbReference type="PANTHER" id="PTHR36333:SF1">
    <property type="entry name" value="DIMETHYLALLYL, ADENOSINE TRNA METHYLTHIOTRANSFERASE"/>
    <property type="match status" value="1"/>
</dbReference>
<name>S8D1M8_9LAMI</name>